<sequence length="400" mass="45503">MFPERVLSGMRPTGALHLGHYHGVLKNWVRLQAEYPCFFFVADWHALTTHYESPEVIEESVWEMLIDWLAAGVDPTQATLFIQSRVPEHAELFLLLSMGTPLGWLERVPTYKDQIEKLKEKDLSTYGFLGYPLLQAADILIYRAGFVPVGEDQVPHVEMTREVARRFNYLYGREPGFEQKALDAAKKLGGKRAKLYLELRTAHQERGEDDALEQARALLAESQSLSMGDRERLFGYLEGARKIILPEPQVLLTEASRMPGLDGQKMSKSYGNTIRMREDKASVEKKVRTMPTDPARVRRTDPGDPGKCPVWQLHQVYSDTDTREWVQKGCRSAGIGCLECKQPVIDGILREQQPMLERAQKYMDDPSLLRAIIADGCDAARKVTQETMREVREAMGLTYS</sequence>
<evidence type="ECO:0000256" key="11">
    <source>
        <dbReference type="SAM" id="MobiDB-lite"/>
    </source>
</evidence>
<accession>A0AA92JSQ2</accession>
<dbReference type="PRINTS" id="PR01039">
    <property type="entry name" value="TRNASYNTHTRP"/>
</dbReference>
<dbReference type="InterPro" id="IPR001412">
    <property type="entry name" value="aa-tRNA-synth_I_CS"/>
</dbReference>
<dbReference type="GO" id="GO:0006436">
    <property type="term" value="P:tryptophanyl-tRNA aminoacylation"/>
    <property type="evidence" value="ECO:0007669"/>
    <property type="project" value="UniProtKB-UniRule"/>
</dbReference>
<dbReference type="Proteomes" id="UP000593970">
    <property type="component" value="Chromosome"/>
</dbReference>
<reference evidence="13" key="1">
    <citation type="submission" date="2020-04" db="EMBL/GenBank/DDBJ databases">
        <title>Ralstonia solanacearum UW576, UW763, UW773, and UW774.</title>
        <authorList>
            <person name="Steidl O."/>
            <person name="Truchon A."/>
            <person name="Allen C."/>
        </authorList>
    </citation>
    <scope>NUCLEOTIDE SEQUENCE [LARGE SCALE GENOMIC DNA]</scope>
    <source>
        <strain evidence="13">UW774</strain>
    </source>
</reference>
<protein>
    <recommendedName>
        <fullName evidence="2 9">Tryptophan--tRNA ligase</fullName>
        <ecNumber evidence="2 9">6.1.1.2</ecNumber>
    </recommendedName>
</protein>
<dbReference type="NCBIfam" id="NF008922">
    <property type="entry name" value="PRK12283.1"/>
    <property type="match status" value="1"/>
</dbReference>
<proteinExistence type="inferred from homology"/>
<evidence type="ECO:0000256" key="9">
    <source>
        <dbReference type="NCBIfam" id="TIGR00233"/>
    </source>
</evidence>
<evidence type="ECO:0000256" key="5">
    <source>
        <dbReference type="ARBA" id="ARBA00022840"/>
    </source>
</evidence>
<dbReference type="Pfam" id="PF00579">
    <property type="entry name" value="tRNA-synt_1b"/>
    <property type="match status" value="2"/>
</dbReference>
<dbReference type="InterPro" id="IPR050203">
    <property type="entry name" value="Trp-tRNA_synthetase"/>
</dbReference>
<dbReference type="Gene3D" id="1.10.240.10">
    <property type="entry name" value="Tyrosyl-Transfer RNA Synthetase"/>
    <property type="match status" value="1"/>
</dbReference>
<dbReference type="AlphaFoldDB" id="A0AA92JSQ2"/>
<feature type="region of interest" description="Disordered" evidence="11">
    <location>
        <begin position="280"/>
        <end position="305"/>
    </location>
</feature>
<dbReference type="EMBL" id="CP051169">
    <property type="protein sequence ID" value="QOK97134.1"/>
    <property type="molecule type" value="Genomic_DNA"/>
</dbReference>
<keyword evidence="7 10" id="KW-0030">Aminoacyl-tRNA synthetase</keyword>
<dbReference type="InterPro" id="IPR014729">
    <property type="entry name" value="Rossmann-like_a/b/a_fold"/>
</dbReference>
<dbReference type="InterPro" id="IPR002306">
    <property type="entry name" value="Trp-tRNA-ligase"/>
</dbReference>
<dbReference type="PANTHER" id="PTHR43766:SF1">
    <property type="entry name" value="TRYPTOPHAN--TRNA LIGASE, MITOCHONDRIAL"/>
    <property type="match status" value="1"/>
</dbReference>
<organism evidence="12 13">
    <name type="scientific">Ralstonia solanacearum</name>
    <name type="common">Pseudomonas solanacearum</name>
    <dbReference type="NCBI Taxonomy" id="305"/>
    <lineage>
        <taxon>Bacteria</taxon>
        <taxon>Pseudomonadati</taxon>
        <taxon>Pseudomonadota</taxon>
        <taxon>Betaproteobacteria</taxon>
        <taxon>Burkholderiales</taxon>
        <taxon>Burkholderiaceae</taxon>
        <taxon>Ralstonia</taxon>
        <taxon>Ralstonia solanacearum species complex</taxon>
    </lineage>
</organism>
<dbReference type="PANTHER" id="PTHR43766">
    <property type="entry name" value="TRYPTOPHAN--TRNA LIGASE, MITOCHONDRIAL"/>
    <property type="match status" value="1"/>
</dbReference>
<evidence type="ECO:0000313" key="12">
    <source>
        <dbReference type="EMBL" id="QOK97134.1"/>
    </source>
</evidence>
<dbReference type="SUPFAM" id="SSF52374">
    <property type="entry name" value="Nucleotidylyl transferase"/>
    <property type="match status" value="1"/>
</dbReference>
<dbReference type="EC" id="6.1.1.2" evidence="2 9"/>
<dbReference type="NCBIfam" id="TIGR00233">
    <property type="entry name" value="trpS"/>
    <property type="match status" value="1"/>
</dbReference>
<evidence type="ECO:0000256" key="10">
    <source>
        <dbReference type="RuleBase" id="RU363036"/>
    </source>
</evidence>
<dbReference type="FunFam" id="1.10.240.10:FF:000005">
    <property type="entry name" value="Tryptophan--tRNA ligase"/>
    <property type="match status" value="1"/>
</dbReference>
<dbReference type="CDD" id="cd00806">
    <property type="entry name" value="TrpRS_core"/>
    <property type="match status" value="1"/>
</dbReference>
<keyword evidence="3 10" id="KW-0436">Ligase</keyword>
<dbReference type="InterPro" id="IPR002305">
    <property type="entry name" value="aa-tRNA-synth_Ic"/>
</dbReference>
<evidence type="ECO:0000313" key="13">
    <source>
        <dbReference type="Proteomes" id="UP000593970"/>
    </source>
</evidence>
<comment type="catalytic activity">
    <reaction evidence="8">
        <text>tRNA(Trp) + L-tryptophan + ATP = L-tryptophyl-tRNA(Trp) + AMP + diphosphate + H(+)</text>
        <dbReference type="Rhea" id="RHEA:24080"/>
        <dbReference type="Rhea" id="RHEA-COMP:9671"/>
        <dbReference type="Rhea" id="RHEA-COMP:9705"/>
        <dbReference type="ChEBI" id="CHEBI:15378"/>
        <dbReference type="ChEBI" id="CHEBI:30616"/>
        <dbReference type="ChEBI" id="CHEBI:33019"/>
        <dbReference type="ChEBI" id="CHEBI:57912"/>
        <dbReference type="ChEBI" id="CHEBI:78442"/>
        <dbReference type="ChEBI" id="CHEBI:78535"/>
        <dbReference type="ChEBI" id="CHEBI:456215"/>
        <dbReference type="EC" id="6.1.1.2"/>
    </reaction>
</comment>
<comment type="similarity">
    <text evidence="1 10">Belongs to the class-I aminoacyl-tRNA synthetase family.</text>
</comment>
<evidence type="ECO:0000256" key="2">
    <source>
        <dbReference type="ARBA" id="ARBA00013161"/>
    </source>
</evidence>
<gene>
    <name evidence="12" type="ORF">HF909_12290</name>
</gene>
<dbReference type="PROSITE" id="PS00178">
    <property type="entry name" value="AA_TRNA_LIGASE_I"/>
    <property type="match status" value="1"/>
</dbReference>
<name>A0AA92JSQ2_RALSL</name>
<dbReference type="GO" id="GO:0005524">
    <property type="term" value="F:ATP binding"/>
    <property type="evidence" value="ECO:0007669"/>
    <property type="project" value="UniProtKB-KW"/>
</dbReference>
<evidence type="ECO:0000256" key="3">
    <source>
        <dbReference type="ARBA" id="ARBA00022598"/>
    </source>
</evidence>
<feature type="compositionally biased region" description="Basic and acidic residues" evidence="11">
    <location>
        <begin position="295"/>
        <end position="304"/>
    </location>
</feature>
<evidence type="ECO:0000256" key="7">
    <source>
        <dbReference type="ARBA" id="ARBA00023146"/>
    </source>
</evidence>
<keyword evidence="4 10" id="KW-0547">Nucleotide-binding</keyword>
<dbReference type="GO" id="GO:0005829">
    <property type="term" value="C:cytosol"/>
    <property type="evidence" value="ECO:0007669"/>
    <property type="project" value="TreeGrafter"/>
</dbReference>
<evidence type="ECO:0000256" key="6">
    <source>
        <dbReference type="ARBA" id="ARBA00022917"/>
    </source>
</evidence>
<dbReference type="Gene3D" id="3.40.50.620">
    <property type="entry name" value="HUPs"/>
    <property type="match status" value="1"/>
</dbReference>
<evidence type="ECO:0000256" key="4">
    <source>
        <dbReference type="ARBA" id="ARBA00022741"/>
    </source>
</evidence>
<keyword evidence="5 10" id="KW-0067">ATP-binding</keyword>
<dbReference type="GO" id="GO:0004830">
    <property type="term" value="F:tryptophan-tRNA ligase activity"/>
    <property type="evidence" value="ECO:0007669"/>
    <property type="project" value="UniProtKB-UniRule"/>
</dbReference>
<keyword evidence="6 10" id="KW-0648">Protein biosynthesis</keyword>
<evidence type="ECO:0000256" key="1">
    <source>
        <dbReference type="ARBA" id="ARBA00005594"/>
    </source>
</evidence>
<evidence type="ECO:0000256" key="8">
    <source>
        <dbReference type="ARBA" id="ARBA00049929"/>
    </source>
</evidence>